<dbReference type="Gene3D" id="3.40.50.10770">
    <property type="entry name" value="Hypothetical protein VC1899 like domain (Restriction endonuclease-like)"/>
    <property type="match status" value="1"/>
</dbReference>
<dbReference type="CDD" id="cd22364">
    <property type="entry name" value="VC1899-like"/>
    <property type="match status" value="1"/>
</dbReference>
<dbReference type="InterPro" id="IPR011335">
    <property type="entry name" value="Restrct_endonuc-II-like"/>
</dbReference>
<dbReference type="HOGENOM" id="CLU_051128_0_0_6"/>
<evidence type="ECO:0000313" key="3">
    <source>
        <dbReference type="EMBL" id="EIC30026.1"/>
    </source>
</evidence>
<dbReference type="RefSeq" id="WP_005372352.1">
    <property type="nucleotide sequence ID" value="NZ_CM001475.1"/>
</dbReference>
<dbReference type="eggNOG" id="COG4006">
    <property type="taxonomic scope" value="Bacteria"/>
</dbReference>
<dbReference type="Pfam" id="PF09002">
    <property type="entry name" value="Card1_endonuc"/>
    <property type="match status" value="1"/>
</dbReference>
<evidence type="ECO:0000313" key="4">
    <source>
        <dbReference type="Proteomes" id="UP000005090"/>
    </source>
</evidence>
<sequence>MTISTHLILVSAQPIPNITPILDDSLRPQKVVMLVSPDMTERSQALENIFKPRGIRIERCTIDNPWDAEHISDRILDLLAQYPDGGIALNATGGTKLMSIAAYEAFRSCELPIYYIHPEQDRLLWLSPGKPAQDLADCLRLKDYLMAYGAEKVDIPEPAGVAEPIRRLTRQLIADIDRYASELSTLNYLALNADNPQLTVEIDSGPQSRPHLWEMLDLFEQAGLCRINGHSLKFVDAQARFTANGGWLEMFAYAECLGLKKASGIQDIACNITISRHPAGKTAVKNEIDIGLIKANRLHLIECKTKSYRDSAQGADVLYKLDSLRDLMGGLQGKAMLISFNTLDKSSRARAKELNITLCSLSELKNLQQQLKKWLSPNG</sequence>
<dbReference type="Gene3D" id="1.10.10.680">
    <property type="entry name" value="Hypothetical protein VC1899 (Restriction endonuclease-like)"/>
    <property type="match status" value="1"/>
</dbReference>
<protein>
    <recommendedName>
        <fullName evidence="5">DUF1887 family protein</fullName>
    </recommendedName>
</protein>
<reference evidence="3 4" key="1">
    <citation type="journal article" date="2013" name="Genome Announc.">
        <title>Genome Sequence of the Obligate Gammaproteobacterial Methanotroph Methylomicrobium album Strain BG8.</title>
        <authorList>
            <person name="Kits K.D."/>
            <person name="Kalyuzhnaya M.G."/>
            <person name="Klotz M.G."/>
            <person name="Jetten M.S."/>
            <person name="Op den Camp H.J."/>
            <person name="Vuilleumier S."/>
            <person name="Bringel F."/>
            <person name="Dispirito A.A."/>
            <person name="Murrell J.C."/>
            <person name="Bruce D."/>
            <person name="Cheng J.F."/>
            <person name="Copeland A."/>
            <person name="Goodwin L."/>
            <person name="Hauser L."/>
            <person name="Lajus A."/>
            <person name="Land M.L."/>
            <person name="Lapidus A."/>
            <person name="Lucas S."/>
            <person name="Medigue C."/>
            <person name="Pitluck S."/>
            <person name="Woyke T."/>
            <person name="Zeytun A."/>
            <person name="Stein L.Y."/>
        </authorList>
    </citation>
    <scope>NUCLEOTIDE SEQUENCE [LARGE SCALE GENOMIC DNA]</scope>
    <source>
        <strain evidence="3 4">BG8</strain>
    </source>
</reference>
<accession>H8GGR3</accession>
<dbReference type="SUPFAM" id="SSF52980">
    <property type="entry name" value="Restriction endonuclease-like"/>
    <property type="match status" value="1"/>
</dbReference>
<dbReference type="STRING" id="686340.Metal_2288"/>
<dbReference type="Proteomes" id="UP000005090">
    <property type="component" value="Chromosome"/>
</dbReference>
<gene>
    <name evidence="3" type="ORF">Metal_2288</name>
</gene>
<dbReference type="EMBL" id="CM001475">
    <property type="protein sequence ID" value="EIC30026.1"/>
    <property type="molecule type" value="Genomic_DNA"/>
</dbReference>
<name>H8GGR3_METAL</name>
<dbReference type="InterPro" id="IPR015093">
    <property type="entry name" value="Card1_endonucl_dom"/>
</dbReference>
<evidence type="ECO:0008006" key="5">
    <source>
        <dbReference type="Google" id="ProtNLM"/>
    </source>
</evidence>
<organism evidence="3 4">
    <name type="scientific">Methylomicrobium album BG8</name>
    <dbReference type="NCBI Taxonomy" id="686340"/>
    <lineage>
        <taxon>Bacteria</taxon>
        <taxon>Pseudomonadati</taxon>
        <taxon>Pseudomonadota</taxon>
        <taxon>Gammaproteobacteria</taxon>
        <taxon>Methylococcales</taxon>
        <taxon>Methylococcaceae</taxon>
        <taxon>Methylomicrobium</taxon>
    </lineage>
</organism>
<dbReference type="InterPro" id="IPR011856">
    <property type="entry name" value="tRNA_endonuc-like_dom_sf"/>
</dbReference>
<dbReference type="InterPro" id="IPR056339">
    <property type="entry name" value="CARF_Card1"/>
</dbReference>
<dbReference type="Gene3D" id="3.40.1350.10">
    <property type="match status" value="1"/>
</dbReference>
<feature type="domain" description="Card1 endonuclease" evidence="1">
    <location>
        <begin position="239"/>
        <end position="375"/>
    </location>
</feature>
<evidence type="ECO:0000259" key="1">
    <source>
        <dbReference type="Pfam" id="PF09002"/>
    </source>
</evidence>
<dbReference type="GO" id="GO:0003676">
    <property type="term" value="F:nucleic acid binding"/>
    <property type="evidence" value="ECO:0007669"/>
    <property type="project" value="InterPro"/>
</dbReference>
<evidence type="ECO:0000259" key="2">
    <source>
        <dbReference type="Pfam" id="PF23400"/>
    </source>
</evidence>
<feature type="domain" description="Card1 CARF" evidence="2">
    <location>
        <begin position="6"/>
        <end position="144"/>
    </location>
</feature>
<proteinExistence type="predicted"/>
<keyword evidence="4" id="KW-1185">Reference proteome</keyword>
<dbReference type="Pfam" id="PF23400">
    <property type="entry name" value="CARF_Card1"/>
    <property type="match status" value="1"/>
</dbReference>
<dbReference type="AlphaFoldDB" id="H8GGR3"/>